<evidence type="ECO:0000313" key="3">
    <source>
        <dbReference type="Proteomes" id="UP001500604"/>
    </source>
</evidence>
<keyword evidence="3" id="KW-1185">Reference proteome</keyword>
<proteinExistence type="predicted"/>
<evidence type="ECO:0000256" key="1">
    <source>
        <dbReference type="SAM" id="MobiDB-lite"/>
    </source>
</evidence>
<feature type="compositionally biased region" description="Low complexity" evidence="1">
    <location>
        <begin position="116"/>
        <end position="127"/>
    </location>
</feature>
<dbReference type="RefSeq" id="WP_345199275.1">
    <property type="nucleotide sequence ID" value="NZ_BAABFL010000479.1"/>
</dbReference>
<protein>
    <submittedName>
        <fullName evidence="2">Uncharacterized protein</fullName>
    </submittedName>
</protein>
<sequence length="193" mass="20346">MERNDLQQTFVVIDDPAPAEIIVADNVSQTGGLASVDEQASGVDDVPASESASVDDIADVSEQVAMDDEDSEITQAFTNEPAPVVEVEPTPPEPEWVQNIPAEAADTPTMEPPSEPSSIPSPVESSTLAASEMMSAPAADIPDTSPDCQPAYSADQFYLQFSASQRIDGLKALAARLQPVETEIIATMVKGQT</sequence>
<dbReference type="Proteomes" id="UP001500604">
    <property type="component" value="Unassembled WGS sequence"/>
</dbReference>
<reference evidence="3" key="1">
    <citation type="journal article" date="2019" name="Int. J. Syst. Evol. Microbiol.">
        <title>The Global Catalogue of Microorganisms (GCM) 10K type strain sequencing project: providing services to taxonomists for standard genome sequencing and annotation.</title>
        <authorList>
            <consortium name="The Broad Institute Genomics Platform"/>
            <consortium name="The Broad Institute Genome Sequencing Center for Infectious Disease"/>
            <person name="Wu L."/>
            <person name="Ma J."/>
        </authorList>
    </citation>
    <scope>NUCLEOTIDE SEQUENCE [LARGE SCALE GENOMIC DNA]</scope>
    <source>
        <strain evidence="3">JCM 17805</strain>
    </source>
</reference>
<accession>A0ABP8VAC2</accession>
<gene>
    <name evidence="2" type="ORF">GCM10023116_49500</name>
</gene>
<name>A0ABP8VAC2_9GAMM</name>
<dbReference type="EMBL" id="BAABFL010000479">
    <property type="protein sequence ID" value="GAA4652666.1"/>
    <property type="molecule type" value="Genomic_DNA"/>
</dbReference>
<feature type="region of interest" description="Disordered" evidence="1">
    <location>
        <begin position="103"/>
        <end position="130"/>
    </location>
</feature>
<organism evidence="2 3">
    <name type="scientific">Kistimonas scapharcae</name>
    <dbReference type="NCBI Taxonomy" id="1036133"/>
    <lineage>
        <taxon>Bacteria</taxon>
        <taxon>Pseudomonadati</taxon>
        <taxon>Pseudomonadota</taxon>
        <taxon>Gammaproteobacteria</taxon>
        <taxon>Oceanospirillales</taxon>
        <taxon>Endozoicomonadaceae</taxon>
        <taxon>Kistimonas</taxon>
    </lineage>
</organism>
<comment type="caution">
    <text evidence="2">The sequence shown here is derived from an EMBL/GenBank/DDBJ whole genome shotgun (WGS) entry which is preliminary data.</text>
</comment>
<evidence type="ECO:0000313" key="2">
    <source>
        <dbReference type="EMBL" id="GAA4652666.1"/>
    </source>
</evidence>